<proteinExistence type="predicted"/>
<evidence type="ECO:0000313" key="5">
    <source>
        <dbReference type="Proteomes" id="UP001163624"/>
    </source>
</evidence>
<dbReference type="PANTHER" id="PTHR43877">
    <property type="entry name" value="AMINOALKYLPHOSPHONATE N-ACETYLTRANSFERASE-RELATED-RELATED"/>
    <property type="match status" value="1"/>
</dbReference>
<reference evidence="4" key="1">
    <citation type="submission" date="2022-11" db="EMBL/GenBank/DDBJ databases">
        <title>Pseudomonas triclosanedens sp. nov., a triclosan degrader isolated from activated sludge.</title>
        <authorList>
            <person name="Yin Y."/>
            <person name="Lu Z."/>
        </authorList>
    </citation>
    <scope>NUCLEOTIDE SEQUENCE</scope>
    <source>
        <strain evidence="4">ZM23</strain>
    </source>
</reference>
<keyword evidence="1" id="KW-0808">Transferase</keyword>
<dbReference type="InterPro" id="IPR050832">
    <property type="entry name" value="Bact_Acetyltransf"/>
</dbReference>
<dbReference type="InterPro" id="IPR000182">
    <property type="entry name" value="GNAT_dom"/>
</dbReference>
<organism evidence="4 5">
    <name type="scientific">Pseudomonas triclosanedens</name>
    <dbReference type="NCBI Taxonomy" id="2961893"/>
    <lineage>
        <taxon>Bacteria</taxon>
        <taxon>Pseudomonadati</taxon>
        <taxon>Pseudomonadota</taxon>
        <taxon>Gammaproteobacteria</taxon>
        <taxon>Pseudomonadales</taxon>
        <taxon>Pseudomonadaceae</taxon>
        <taxon>Pseudomonas</taxon>
    </lineage>
</organism>
<evidence type="ECO:0000259" key="3">
    <source>
        <dbReference type="PROSITE" id="PS51186"/>
    </source>
</evidence>
<keyword evidence="5" id="KW-1185">Reference proteome</keyword>
<gene>
    <name evidence="4" type="ORF">OU419_20335</name>
</gene>
<dbReference type="CDD" id="cd04301">
    <property type="entry name" value="NAT_SF"/>
    <property type="match status" value="1"/>
</dbReference>
<sequence>MTLTIRPEQPGDHAAVDSLLRAAFADHPHSRQTEHLLVSALREEGALSLALVAEEAGEVLGYLAASPVTIDGAYLGWLGLGPLAVLPARQRAGIGSALAEACLRRLRADGVAGCVLVGDPAYYARFGFVVDDTLVFPGIPAQYCQALRLQPQAVAVRGEVAFHPAFTRFG</sequence>
<dbReference type="PANTHER" id="PTHR43877:SF1">
    <property type="entry name" value="ACETYLTRANSFERASE"/>
    <property type="match status" value="1"/>
</dbReference>
<evidence type="ECO:0000256" key="1">
    <source>
        <dbReference type="ARBA" id="ARBA00022679"/>
    </source>
</evidence>
<dbReference type="PROSITE" id="PS51186">
    <property type="entry name" value="GNAT"/>
    <property type="match status" value="1"/>
</dbReference>
<dbReference type="Pfam" id="PF13508">
    <property type="entry name" value="Acetyltransf_7"/>
    <property type="match status" value="1"/>
</dbReference>
<name>A0ABY6ZVR1_9PSED</name>
<accession>A0ABY6ZVR1</accession>
<dbReference type="InterPro" id="IPR016181">
    <property type="entry name" value="Acyl_CoA_acyltransferase"/>
</dbReference>
<feature type="domain" description="N-acetyltransferase" evidence="3">
    <location>
        <begin position="3"/>
        <end position="154"/>
    </location>
</feature>
<keyword evidence="2" id="KW-0012">Acyltransferase</keyword>
<evidence type="ECO:0000313" key="4">
    <source>
        <dbReference type="EMBL" id="WAI48093.1"/>
    </source>
</evidence>
<dbReference type="SUPFAM" id="SSF55729">
    <property type="entry name" value="Acyl-CoA N-acyltransferases (Nat)"/>
    <property type="match status" value="1"/>
</dbReference>
<dbReference type="Gene3D" id="3.40.630.30">
    <property type="match status" value="1"/>
</dbReference>
<dbReference type="RefSeq" id="WP_254474729.1">
    <property type="nucleotide sequence ID" value="NZ_CP113432.1"/>
</dbReference>
<dbReference type="EMBL" id="CP113432">
    <property type="protein sequence ID" value="WAI48093.1"/>
    <property type="molecule type" value="Genomic_DNA"/>
</dbReference>
<protein>
    <submittedName>
        <fullName evidence="4">N-acetyltransferase</fullName>
    </submittedName>
</protein>
<dbReference type="Proteomes" id="UP001163624">
    <property type="component" value="Chromosome"/>
</dbReference>
<evidence type="ECO:0000256" key="2">
    <source>
        <dbReference type="ARBA" id="ARBA00023315"/>
    </source>
</evidence>